<dbReference type="VEuPathDB" id="FungiDB:ASPZODRAFT_21730"/>
<evidence type="ECO:0000313" key="3">
    <source>
        <dbReference type="EMBL" id="OJJ51244.1"/>
    </source>
</evidence>
<dbReference type="OrthoDB" id="5416097at2759"/>
<dbReference type="AlphaFoldDB" id="A0A1L9SVS5"/>
<dbReference type="RefSeq" id="XP_022585754.1">
    <property type="nucleotide sequence ID" value="XM_022727863.1"/>
</dbReference>
<feature type="region of interest" description="Disordered" evidence="1">
    <location>
        <begin position="391"/>
        <end position="414"/>
    </location>
</feature>
<evidence type="ECO:0000256" key="1">
    <source>
        <dbReference type="SAM" id="MobiDB-lite"/>
    </source>
</evidence>
<evidence type="ECO:0000259" key="2">
    <source>
        <dbReference type="Pfam" id="PF13391"/>
    </source>
</evidence>
<organism evidence="3 4">
    <name type="scientific">Penicilliopsis zonata CBS 506.65</name>
    <dbReference type="NCBI Taxonomy" id="1073090"/>
    <lineage>
        <taxon>Eukaryota</taxon>
        <taxon>Fungi</taxon>
        <taxon>Dikarya</taxon>
        <taxon>Ascomycota</taxon>
        <taxon>Pezizomycotina</taxon>
        <taxon>Eurotiomycetes</taxon>
        <taxon>Eurotiomycetidae</taxon>
        <taxon>Eurotiales</taxon>
        <taxon>Aspergillaceae</taxon>
        <taxon>Penicilliopsis</taxon>
    </lineage>
</organism>
<sequence>MASTSGPWAGFDDLERRTLITNILNSLKAYELQWGFAPGSMAINSPVWFALWLADLSNLEKIAAAFAENPNGTRLEHNEVVPHLLTLWLPTSGIGSRFPKSRPGSSTPTSPVDDNPSNSAPNSPTGPRTPTGRALMSFTPAKSSPLMPMGKKRKLDMEASPGSPKPKASEPSQKDLSDKVRARDDVCIITKATEPLEAAHILPSQLCKNAHSGESKFSKFLALLAYFWSPEKINKWLSHKEDVFNSVANRLALAPSCHAYWDNGLFGLLPIRVAPDEMSMQVQFYWLRGENLPATGHSLLLENDDENFIIPPIVLPSDLRKGGRKYNPDTHNAPNLILVNNDTECVISSGDVIELTTPDPESLPLPNEDLLELQWTLHRLSALCAAAGWQPPDYDDDDDDDNTDEAAAVNTPPYHELKDLSEMTESKRAYLQERFASGTNRNCDLK</sequence>
<dbReference type="GeneID" id="34614327"/>
<feature type="compositionally biased region" description="Acidic residues" evidence="1">
    <location>
        <begin position="393"/>
        <end position="404"/>
    </location>
</feature>
<proteinExistence type="predicted"/>
<evidence type="ECO:0000313" key="4">
    <source>
        <dbReference type="Proteomes" id="UP000184188"/>
    </source>
</evidence>
<keyword evidence="4" id="KW-1185">Reference proteome</keyword>
<name>A0A1L9SVS5_9EURO</name>
<protein>
    <recommendedName>
        <fullName evidence="2">HNH nuclease domain-containing protein</fullName>
    </recommendedName>
</protein>
<reference evidence="4" key="1">
    <citation type="journal article" date="2017" name="Genome Biol.">
        <title>Comparative genomics reveals high biological diversity and specific adaptations in the industrially and medically important fungal genus Aspergillus.</title>
        <authorList>
            <person name="de Vries R.P."/>
            <person name="Riley R."/>
            <person name="Wiebenga A."/>
            <person name="Aguilar-Osorio G."/>
            <person name="Amillis S."/>
            <person name="Uchima C.A."/>
            <person name="Anderluh G."/>
            <person name="Asadollahi M."/>
            <person name="Askin M."/>
            <person name="Barry K."/>
            <person name="Battaglia E."/>
            <person name="Bayram O."/>
            <person name="Benocci T."/>
            <person name="Braus-Stromeyer S.A."/>
            <person name="Caldana C."/>
            <person name="Canovas D."/>
            <person name="Cerqueira G.C."/>
            <person name="Chen F."/>
            <person name="Chen W."/>
            <person name="Choi C."/>
            <person name="Clum A."/>
            <person name="Dos Santos R.A."/>
            <person name="Damasio A.R."/>
            <person name="Diallinas G."/>
            <person name="Emri T."/>
            <person name="Fekete E."/>
            <person name="Flipphi M."/>
            <person name="Freyberg S."/>
            <person name="Gallo A."/>
            <person name="Gournas C."/>
            <person name="Habgood R."/>
            <person name="Hainaut M."/>
            <person name="Harispe M.L."/>
            <person name="Henrissat B."/>
            <person name="Hilden K.S."/>
            <person name="Hope R."/>
            <person name="Hossain A."/>
            <person name="Karabika E."/>
            <person name="Karaffa L."/>
            <person name="Karanyi Z."/>
            <person name="Krasevec N."/>
            <person name="Kuo A."/>
            <person name="Kusch H."/>
            <person name="LaButti K."/>
            <person name="Lagendijk E.L."/>
            <person name="Lapidus A."/>
            <person name="Levasseur A."/>
            <person name="Lindquist E."/>
            <person name="Lipzen A."/>
            <person name="Logrieco A.F."/>
            <person name="MacCabe A."/>
            <person name="Maekelae M.R."/>
            <person name="Malavazi I."/>
            <person name="Melin P."/>
            <person name="Meyer V."/>
            <person name="Mielnichuk N."/>
            <person name="Miskei M."/>
            <person name="Molnar A.P."/>
            <person name="Mule G."/>
            <person name="Ngan C.Y."/>
            <person name="Orejas M."/>
            <person name="Orosz E."/>
            <person name="Ouedraogo J.P."/>
            <person name="Overkamp K.M."/>
            <person name="Park H.-S."/>
            <person name="Perrone G."/>
            <person name="Piumi F."/>
            <person name="Punt P.J."/>
            <person name="Ram A.F."/>
            <person name="Ramon A."/>
            <person name="Rauscher S."/>
            <person name="Record E."/>
            <person name="Riano-Pachon D.M."/>
            <person name="Robert V."/>
            <person name="Roehrig J."/>
            <person name="Ruller R."/>
            <person name="Salamov A."/>
            <person name="Salih N.S."/>
            <person name="Samson R.A."/>
            <person name="Sandor E."/>
            <person name="Sanguinetti M."/>
            <person name="Schuetze T."/>
            <person name="Sepcic K."/>
            <person name="Shelest E."/>
            <person name="Sherlock G."/>
            <person name="Sophianopoulou V."/>
            <person name="Squina F.M."/>
            <person name="Sun H."/>
            <person name="Susca A."/>
            <person name="Todd R.B."/>
            <person name="Tsang A."/>
            <person name="Unkles S.E."/>
            <person name="van de Wiele N."/>
            <person name="van Rossen-Uffink D."/>
            <person name="Oliveira J.V."/>
            <person name="Vesth T.C."/>
            <person name="Visser J."/>
            <person name="Yu J.-H."/>
            <person name="Zhou M."/>
            <person name="Andersen M.R."/>
            <person name="Archer D.B."/>
            <person name="Baker S.E."/>
            <person name="Benoit I."/>
            <person name="Brakhage A.A."/>
            <person name="Braus G.H."/>
            <person name="Fischer R."/>
            <person name="Frisvad J.C."/>
            <person name="Goldman G.H."/>
            <person name="Houbraken J."/>
            <person name="Oakley B."/>
            <person name="Pocsi I."/>
            <person name="Scazzocchio C."/>
            <person name="Seiboth B."/>
            <person name="vanKuyk P.A."/>
            <person name="Wortman J."/>
            <person name="Dyer P.S."/>
            <person name="Grigoriev I.V."/>
        </authorList>
    </citation>
    <scope>NUCLEOTIDE SEQUENCE [LARGE SCALE GENOMIC DNA]</scope>
    <source>
        <strain evidence="4">CBS 506.65</strain>
    </source>
</reference>
<gene>
    <name evidence="3" type="ORF">ASPZODRAFT_21730</name>
</gene>
<feature type="domain" description="HNH nuclease" evidence="2">
    <location>
        <begin position="187"/>
        <end position="268"/>
    </location>
</feature>
<accession>A0A1L9SVS5</accession>
<dbReference type="InterPro" id="IPR003615">
    <property type="entry name" value="HNH_nuc"/>
</dbReference>
<feature type="region of interest" description="Disordered" evidence="1">
    <location>
        <begin position="96"/>
        <end position="180"/>
    </location>
</feature>
<dbReference type="Pfam" id="PF13391">
    <property type="entry name" value="HNH_2"/>
    <property type="match status" value="1"/>
</dbReference>
<dbReference type="Proteomes" id="UP000184188">
    <property type="component" value="Unassembled WGS sequence"/>
</dbReference>
<dbReference type="EMBL" id="KV878336">
    <property type="protein sequence ID" value="OJJ51244.1"/>
    <property type="molecule type" value="Genomic_DNA"/>
</dbReference>
<feature type="compositionally biased region" description="Polar residues" evidence="1">
    <location>
        <begin position="103"/>
        <end position="128"/>
    </location>
</feature>